<keyword evidence="5" id="KW-1185">Reference proteome</keyword>
<reference evidence="5" key="1">
    <citation type="submission" date="2016-10" db="EMBL/GenBank/DDBJ databases">
        <authorList>
            <person name="Varghese N."/>
            <person name="Submissions S."/>
        </authorList>
    </citation>
    <scope>NUCLEOTIDE SEQUENCE [LARGE SCALE GENOMIC DNA]</scope>
    <source>
        <strain evidence="5">Nm69</strain>
    </source>
</reference>
<evidence type="ECO:0000256" key="1">
    <source>
        <dbReference type="SAM" id="MobiDB-lite"/>
    </source>
</evidence>
<dbReference type="Gene3D" id="3.60.10.10">
    <property type="entry name" value="Endonuclease/exonuclease/phosphatase"/>
    <property type="match status" value="1"/>
</dbReference>
<keyword evidence="2" id="KW-0472">Membrane</keyword>
<feature type="transmembrane region" description="Helical" evidence="2">
    <location>
        <begin position="64"/>
        <end position="84"/>
    </location>
</feature>
<evidence type="ECO:0000256" key="2">
    <source>
        <dbReference type="SAM" id="Phobius"/>
    </source>
</evidence>
<dbReference type="Pfam" id="PF03372">
    <property type="entry name" value="Exo_endo_phos"/>
    <property type="match status" value="1"/>
</dbReference>
<dbReference type="Proteomes" id="UP000199533">
    <property type="component" value="Unassembled WGS sequence"/>
</dbReference>
<evidence type="ECO:0000313" key="5">
    <source>
        <dbReference type="Proteomes" id="UP000199533"/>
    </source>
</evidence>
<gene>
    <name evidence="4" type="ORF">SAMN05216302_100977</name>
</gene>
<keyword evidence="4" id="KW-0269">Exonuclease</keyword>
<accession>A0A1I4AMD0</accession>
<feature type="transmembrane region" description="Helical" evidence="2">
    <location>
        <begin position="6"/>
        <end position="26"/>
    </location>
</feature>
<evidence type="ECO:0000313" key="4">
    <source>
        <dbReference type="EMBL" id="SFK56899.1"/>
    </source>
</evidence>
<feature type="transmembrane region" description="Helical" evidence="2">
    <location>
        <begin position="38"/>
        <end position="58"/>
    </location>
</feature>
<dbReference type="EMBL" id="FOSP01000009">
    <property type="protein sequence ID" value="SFK56899.1"/>
    <property type="molecule type" value="Genomic_DNA"/>
</dbReference>
<dbReference type="AlphaFoldDB" id="A0A1I4AMD0"/>
<dbReference type="InterPro" id="IPR005135">
    <property type="entry name" value="Endo/exonuclease/phosphatase"/>
</dbReference>
<keyword evidence="4" id="KW-0255">Endonuclease</keyword>
<proteinExistence type="predicted"/>
<keyword evidence="2" id="KW-0812">Transmembrane</keyword>
<feature type="region of interest" description="Disordered" evidence="1">
    <location>
        <begin position="348"/>
        <end position="369"/>
    </location>
</feature>
<name>A0A1I4AMD0_9PROT</name>
<dbReference type="STRING" id="52441.SAMN05216302_100977"/>
<keyword evidence="2" id="KW-1133">Transmembrane helix</keyword>
<dbReference type="GO" id="GO:0004519">
    <property type="term" value="F:endonuclease activity"/>
    <property type="evidence" value="ECO:0007669"/>
    <property type="project" value="UniProtKB-KW"/>
</dbReference>
<organism evidence="4 5">
    <name type="scientific">Nitrosomonas aestuarii</name>
    <dbReference type="NCBI Taxonomy" id="52441"/>
    <lineage>
        <taxon>Bacteria</taxon>
        <taxon>Pseudomonadati</taxon>
        <taxon>Pseudomonadota</taxon>
        <taxon>Betaproteobacteria</taxon>
        <taxon>Nitrosomonadales</taxon>
        <taxon>Nitrosomonadaceae</taxon>
        <taxon>Nitrosomonas</taxon>
    </lineage>
</organism>
<keyword evidence="4" id="KW-0378">Hydrolase</keyword>
<keyword evidence="4" id="KW-0540">Nuclease</keyword>
<evidence type="ECO:0000259" key="3">
    <source>
        <dbReference type="Pfam" id="PF03372"/>
    </source>
</evidence>
<sequence>MHLDFMSATFLIITLILVALTMLPICRYEVWWIRSLDFPRLQLFLIILTVFLLELVLLDLSLPQTWMLVAIALLCLSYQAWWIVPYTRLFPVEVKAADTVDYKNRIKIITANVLMSNRNAKGLVALVHEYQPDILVTLESDIWWQAQLDSLETKYPFTIKCPLDNFYGMHVYSRIPLMNSQIAYLVEQDKPSMHTLALLPSGHKIRIHFLHPAPPSPTENEESSERDAALIIIAKSVAETNVPVIVTGDLNDVAWSETTRLFRKTSGLFDPRVGRGMFNTFHANYWFIRWPLDHLFHSKHFTVHNIKKLRSFGSDHFALFTELILKADNDNEYNGLDADTDDLSWAEAKMSDQNVDKKDVPRPEKTEVN</sequence>
<dbReference type="InterPro" id="IPR036691">
    <property type="entry name" value="Endo/exonu/phosph_ase_sf"/>
</dbReference>
<dbReference type="GO" id="GO:0004527">
    <property type="term" value="F:exonuclease activity"/>
    <property type="evidence" value="ECO:0007669"/>
    <property type="project" value="UniProtKB-KW"/>
</dbReference>
<feature type="compositionally biased region" description="Basic and acidic residues" evidence="1">
    <location>
        <begin position="354"/>
        <end position="369"/>
    </location>
</feature>
<dbReference type="SUPFAM" id="SSF56219">
    <property type="entry name" value="DNase I-like"/>
    <property type="match status" value="1"/>
</dbReference>
<feature type="domain" description="Endonuclease/exonuclease/phosphatase" evidence="3">
    <location>
        <begin position="109"/>
        <end position="316"/>
    </location>
</feature>
<dbReference type="RefSeq" id="WP_244531829.1">
    <property type="nucleotide sequence ID" value="NZ_FOSP01000009.1"/>
</dbReference>
<protein>
    <submittedName>
        <fullName evidence="4">Uncharacterized conserved protein YafD, endonuclease/exonuclease/phosphatase (EEP) superfamily</fullName>
    </submittedName>
</protein>